<proteinExistence type="inferred from homology"/>
<keyword evidence="4" id="KW-1185">Reference proteome</keyword>
<comment type="similarity">
    <text evidence="1">Belongs to the UPF0337 (CsbD) family.</text>
</comment>
<dbReference type="InterPro" id="IPR008462">
    <property type="entry name" value="CsbD"/>
</dbReference>
<sequence length="89" mass="10437">MLAAATEPDEARQSNVSTEMNAMNWDRIEGNWKQIKGQVRQQWGKLTDDDLDRLHGKREELEGVLQERYGLAKDEAKRQVDEWSGRYKM</sequence>
<evidence type="ECO:0000313" key="4">
    <source>
        <dbReference type="Proteomes" id="UP001143330"/>
    </source>
</evidence>
<gene>
    <name evidence="3" type="ORF">GCM10017653_30340</name>
</gene>
<dbReference type="PANTHER" id="PTHR34977">
    <property type="entry name" value="UPF0337 PROTEIN YJBJ"/>
    <property type="match status" value="1"/>
</dbReference>
<feature type="domain" description="CsbD-like" evidence="2">
    <location>
        <begin position="26"/>
        <end position="78"/>
    </location>
</feature>
<dbReference type="EMBL" id="BSFM01000014">
    <property type="protein sequence ID" value="GLK84964.1"/>
    <property type="molecule type" value="Genomic_DNA"/>
</dbReference>
<dbReference type="AlphaFoldDB" id="A0A9W6JZV9"/>
<reference evidence="3" key="1">
    <citation type="journal article" date="2014" name="Int. J. Syst. Evol. Microbiol.">
        <title>Complete genome sequence of Corynebacterium casei LMG S-19264T (=DSM 44701T), isolated from a smear-ripened cheese.</title>
        <authorList>
            <consortium name="US DOE Joint Genome Institute (JGI-PGF)"/>
            <person name="Walter F."/>
            <person name="Albersmeier A."/>
            <person name="Kalinowski J."/>
            <person name="Ruckert C."/>
        </authorList>
    </citation>
    <scope>NUCLEOTIDE SEQUENCE</scope>
    <source>
        <strain evidence="3">VKM B-2789</strain>
    </source>
</reference>
<dbReference type="Gene3D" id="1.10.1470.10">
    <property type="entry name" value="YjbJ"/>
    <property type="match status" value="1"/>
</dbReference>
<dbReference type="InterPro" id="IPR036629">
    <property type="entry name" value="YjbJ_sf"/>
</dbReference>
<dbReference type="InterPro" id="IPR050423">
    <property type="entry name" value="UPF0337_stress_rsp"/>
</dbReference>
<evidence type="ECO:0000259" key="2">
    <source>
        <dbReference type="Pfam" id="PF05532"/>
    </source>
</evidence>
<accession>A0A9W6JZV9</accession>
<evidence type="ECO:0000313" key="3">
    <source>
        <dbReference type="EMBL" id="GLK84964.1"/>
    </source>
</evidence>
<dbReference type="Pfam" id="PF05532">
    <property type="entry name" value="CsbD"/>
    <property type="match status" value="1"/>
</dbReference>
<reference evidence="3" key="2">
    <citation type="submission" date="2023-01" db="EMBL/GenBank/DDBJ databases">
        <authorList>
            <person name="Sun Q."/>
            <person name="Evtushenko L."/>
        </authorList>
    </citation>
    <scope>NUCLEOTIDE SEQUENCE</scope>
    <source>
        <strain evidence="3">VKM B-2789</strain>
    </source>
</reference>
<dbReference type="PANTHER" id="PTHR34977:SF1">
    <property type="entry name" value="UPF0337 PROTEIN YJBJ"/>
    <property type="match status" value="1"/>
</dbReference>
<organism evidence="3 4">
    <name type="scientific">Ancylobacter defluvii</name>
    <dbReference type="NCBI Taxonomy" id="1282440"/>
    <lineage>
        <taxon>Bacteria</taxon>
        <taxon>Pseudomonadati</taxon>
        <taxon>Pseudomonadota</taxon>
        <taxon>Alphaproteobacteria</taxon>
        <taxon>Hyphomicrobiales</taxon>
        <taxon>Xanthobacteraceae</taxon>
        <taxon>Ancylobacter</taxon>
    </lineage>
</organism>
<name>A0A9W6JZV9_9HYPH</name>
<protein>
    <recommendedName>
        <fullName evidence="2">CsbD-like domain-containing protein</fullName>
    </recommendedName>
</protein>
<dbReference type="Proteomes" id="UP001143330">
    <property type="component" value="Unassembled WGS sequence"/>
</dbReference>
<dbReference type="SUPFAM" id="SSF69047">
    <property type="entry name" value="Hypothetical protein YjbJ"/>
    <property type="match status" value="1"/>
</dbReference>
<evidence type="ECO:0000256" key="1">
    <source>
        <dbReference type="ARBA" id="ARBA00009129"/>
    </source>
</evidence>
<comment type="caution">
    <text evidence="3">The sequence shown here is derived from an EMBL/GenBank/DDBJ whole genome shotgun (WGS) entry which is preliminary data.</text>
</comment>